<name>A0AB33XWI0_LACRH</name>
<dbReference type="PANTHER" id="PTHR36435">
    <property type="entry name" value="SLR1288 PROTEIN"/>
    <property type="match status" value="1"/>
</dbReference>
<keyword evidence="4" id="KW-0378">Hydrolase</keyword>
<dbReference type="InterPro" id="IPR052710">
    <property type="entry name" value="CAAX_protease"/>
</dbReference>
<protein>
    <submittedName>
        <fullName evidence="4">Membrane-bound protease, CAAX family</fullName>
    </submittedName>
</protein>
<sequence length="230" mass="26048">MRHQESSPIKSSLIRRSLYMLALYLLSSSPLLFLLIMPYTNDVVSSFLLALAYVASSVVLLYIIYKLFCKYAKQRIIQQVKLKDVFYVIGGYLTILMSNGILTTLNHTIYHRVQTPNNQVIESSLLSHNQLMVILLVIDLIVLTPITEELIFRGILMHLFFKPNQLFFKVLLSALIFASGHDGDTIFGFLIYVVNGAVFAVVYLKTGKIQDTIALHFVNNIVAVSIILFL</sequence>
<evidence type="ECO:0000259" key="3">
    <source>
        <dbReference type="Pfam" id="PF02517"/>
    </source>
</evidence>
<feature type="transmembrane region" description="Helical" evidence="2">
    <location>
        <begin position="21"/>
        <end position="40"/>
    </location>
</feature>
<gene>
    <name evidence="4" type="ORF">LRHMDP3_602</name>
</gene>
<evidence type="ECO:0000256" key="2">
    <source>
        <dbReference type="SAM" id="Phobius"/>
    </source>
</evidence>
<dbReference type="AlphaFoldDB" id="A0AB33XWI0"/>
<accession>A0AB33XWI0</accession>
<feature type="transmembrane region" description="Helical" evidence="2">
    <location>
        <begin position="186"/>
        <end position="204"/>
    </location>
</feature>
<feature type="transmembrane region" description="Helical" evidence="2">
    <location>
        <begin position="159"/>
        <end position="180"/>
    </location>
</feature>
<reference evidence="4 5" key="1">
    <citation type="journal article" date="2013" name="Genome Announc.">
        <title>Draft Genome Sequence of Staphylococcus simulans UMC-CNS-990, Isolated from a Case of Chronic Bovine Mastitis.</title>
        <authorList>
            <person name="Calcutt M.J."/>
            <person name="Foecking M.F."/>
            <person name="Hsieh H.Y."/>
            <person name="Perry J."/>
            <person name="Stewart G.C."/>
            <person name="Middleton J.R."/>
        </authorList>
    </citation>
    <scope>NUCLEOTIDE SEQUENCE [LARGE SCALE GENOMIC DNA]</scope>
    <source>
        <strain evidence="4 5">LRHMDP3</strain>
    </source>
</reference>
<feature type="transmembrane region" description="Helical" evidence="2">
    <location>
        <begin position="85"/>
        <end position="110"/>
    </location>
</feature>
<feature type="transmembrane region" description="Helical" evidence="2">
    <location>
        <begin position="46"/>
        <end position="65"/>
    </location>
</feature>
<dbReference type="PANTHER" id="PTHR36435:SF1">
    <property type="entry name" value="CAAX AMINO TERMINAL PROTEASE FAMILY PROTEIN"/>
    <property type="match status" value="1"/>
</dbReference>
<evidence type="ECO:0000256" key="1">
    <source>
        <dbReference type="ARBA" id="ARBA00009067"/>
    </source>
</evidence>
<keyword evidence="2" id="KW-1133">Transmembrane helix</keyword>
<keyword evidence="4" id="KW-0645">Protease</keyword>
<keyword evidence="2" id="KW-0472">Membrane</keyword>
<dbReference type="GO" id="GO:0004175">
    <property type="term" value="F:endopeptidase activity"/>
    <property type="evidence" value="ECO:0007669"/>
    <property type="project" value="UniProtKB-ARBA"/>
</dbReference>
<feature type="transmembrane region" description="Helical" evidence="2">
    <location>
        <begin position="130"/>
        <end position="147"/>
    </location>
</feature>
<organism evidence="4 5">
    <name type="scientific">Lacticaseibacillus rhamnosus LRHMDP3</name>
    <dbReference type="NCBI Taxonomy" id="1203259"/>
    <lineage>
        <taxon>Bacteria</taxon>
        <taxon>Bacillati</taxon>
        <taxon>Bacillota</taxon>
        <taxon>Bacilli</taxon>
        <taxon>Lactobacillales</taxon>
        <taxon>Lactobacillaceae</taxon>
        <taxon>Lacticaseibacillus</taxon>
    </lineage>
</organism>
<dbReference type="InterPro" id="IPR003675">
    <property type="entry name" value="Rce1/LyrA-like_dom"/>
</dbReference>
<dbReference type="GO" id="GO:0006508">
    <property type="term" value="P:proteolysis"/>
    <property type="evidence" value="ECO:0007669"/>
    <property type="project" value="UniProtKB-KW"/>
</dbReference>
<evidence type="ECO:0000313" key="5">
    <source>
        <dbReference type="Proteomes" id="UP000009352"/>
    </source>
</evidence>
<dbReference type="Pfam" id="PF02517">
    <property type="entry name" value="Rce1-like"/>
    <property type="match status" value="1"/>
</dbReference>
<dbReference type="GO" id="GO:0080120">
    <property type="term" value="P:CAAX-box protein maturation"/>
    <property type="evidence" value="ECO:0007669"/>
    <property type="project" value="UniProtKB-ARBA"/>
</dbReference>
<keyword evidence="2" id="KW-0812">Transmembrane</keyword>
<evidence type="ECO:0000313" key="4">
    <source>
        <dbReference type="EMBL" id="EKS52231.1"/>
    </source>
</evidence>
<dbReference type="Proteomes" id="UP000009352">
    <property type="component" value="Unassembled WGS sequence"/>
</dbReference>
<comment type="caution">
    <text evidence="4">The sequence shown here is derived from an EMBL/GenBank/DDBJ whole genome shotgun (WGS) entry which is preliminary data.</text>
</comment>
<proteinExistence type="inferred from homology"/>
<dbReference type="EMBL" id="AMQX01000003">
    <property type="protein sequence ID" value="EKS52231.1"/>
    <property type="molecule type" value="Genomic_DNA"/>
</dbReference>
<feature type="domain" description="CAAX prenyl protease 2/Lysostaphin resistance protein A-like" evidence="3">
    <location>
        <begin position="133"/>
        <end position="222"/>
    </location>
</feature>
<comment type="similarity">
    <text evidence="1">Belongs to the UPF0177 family.</text>
</comment>